<proteinExistence type="predicted"/>
<dbReference type="InterPro" id="IPR000182">
    <property type="entry name" value="GNAT_dom"/>
</dbReference>
<dbReference type="PANTHER" id="PTHR43072:SF8">
    <property type="entry name" value="ACYLTRANSFERASE FABY-RELATED"/>
    <property type="match status" value="1"/>
</dbReference>
<protein>
    <submittedName>
        <fullName evidence="2">N-acetyltransferase</fullName>
    </submittedName>
</protein>
<dbReference type="Pfam" id="PF13420">
    <property type="entry name" value="Acetyltransf_4"/>
    <property type="match status" value="1"/>
</dbReference>
<feature type="domain" description="N-acetyltransferase" evidence="1">
    <location>
        <begin position="8"/>
        <end position="174"/>
    </location>
</feature>
<dbReference type="PANTHER" id="PTHR43072">
    <property type="entry name" value="N-ACETYLTRANSFERASE"/>
    <property type="match status" value="1"/>
</dbReference>
<dbReference type="PROSITE" id="PS51186">
    <property type="entry name" value="GNAT"/>
    <property type="match status" value="1"/>
</dbReference>
<sequence length="186" mass="20044">MQAADAPVIVRDATDADLPAIQAIYAHYVLHELATFELEPPSAADMAARRSAVLQAGLPWLVAEHAGALAGYCYATPYRPRPAYRHTIEESVYLARGSGGLGIGSLLMQALLERCERGPWRQMLAVIAMPDETGNAASMALHRKFGFERAGVLKHVGYKHGRWIDTVLMQRPLGLEPGAAMAPGAA</sequence>
<reference evidence="2 3" key="1">
    <citation type="journal article" date="2020" name="Front. Plant Sci.">
        <title>Isolation of Rhizosphere Bacteria That Improve Quality and Water Stress Tolerance in Greenhouse Ornamentals.</title>
        <authorList>
            <person name="Nordstedt N.P."/>
            <person name="Jones M.L."/>
        </authorList>
    </citation>
    <scope>NUCLEOTIDE SEQUENCE [LARGE SCALE GENOMIC DNA]</scope>
    <source>
        <strain evidence="2 3">C6C2</strain>
    </source>
</reference>
<evidence type="ECO:0000259" key="1">
    <source>
        <dbReference type="PROSITE" id="PS51186"/>
    </source>
</evidence>
<organism evidence="2 3">
    <name type="scientific">Herbaspirillum robiniae</name>
    <dbReference type="NCBI Taxonomy" id="2014887"/>
    <lineage>
        <taxon>Bacteria</taxon>
        <taxon>Pseudomonadati</taxon>
        <taxon>Pseudomonadota</taxon>
        <taxon>Betaproteobacteria</taxon>
        <taxon>Burkholderiales</taxon>
        <taxon>Oxalobacteraceae</taxon>
        <taxon>Herbaspirillum</taxon>
    </lineage>
</organism>
<keyword evidence="3" id="KW-1185">Reference proteome</keyword>
<dbReference type="EMBL" id="JABFMT010000007">
    <property type="protein sequence ID" value="NUU01861.1"/>
    <property type="molecule type" value="Genomic_DNA"/>
</dbReference>
<dbReference type="Proteomes" id="UP000536746">
    <property type="component" value="Unassembled WGS sequence"/>
</dbReference>
<dbReference type="Gene3D" id="3.40.630.30">
    <property type="match status" value="1"/>
</dbReference>
<evidence type="ECO:0000313" key="2">
    <source>
        <dbReference type="EMBL" id="NUU01861.1"/>
    </source>
</evidence>
<dbReference type="RefSeq" id="WP_079214572.1">
    <property type="nucleotide sequence ID" value="NZ_CP018845.1"/>
</dbReference>
<name>A0ABX2M0R1_9BURK</name>
<dbReference type="SUPFAM" id="SSF55729">
    <property type="entry name" value="Acyl-CoA N-acyltransferases (Nat)"/>
    <property type="match status" value="1"/>
</dbReference>
<dbReference type="InterPro" id="IPR016181">
    <property type="entry name" value="Acyl_CoA_acyltransferase"/>
</dbReference>
<comment type="caution">
    <text evidence="2">The sequence shown here is derived from an EMBL/GenBank/DDBJ whole genome shotgun (WGS) entry which is preliminary data.</text>
</comment>
<evidence type="ECO:0000313" key="3">
    <source>
        <dbReference type="Proteomes" id="UP000536746"/>
    </source>
</evidence>
<accession>A0ABX2M0R1</accession>
<gene>
    <name evidence="2" type="ORF">HNO84_09635</name>
</gene>